<sequence>MAAAKPGGIPQAFHIQTNGISNSHESNGSTQIQSWPSGHKIPGMTPVAGQNGTNFSQQLRNFKQGYPI</sequence>
<accession>A0A5P1EQN6</accession>
<organism evidence="2 3">
    <name type="scientific">Asparagus officinalis</name>
    <name type="common">Garden asparagus</name>
    <dbReference type="NCBI Taxonomy" id="4686"/>
    <lineage>
        <taxon>Eukaryota</taxon>
        <taxon>Viridiplantae</taxon>
        <taxon>Streptophyta</taxon>
        <taxon>Embryophyta</taxon>
        <taxon>Tracheophyta</taxon>
        <taxon>Spermatophyta</taxon>
        <taxon>Magnoliopsida</taxon>
        <taxon>Liliopsida</taxon>
        <taxon>Asparagales</taxon>
        <taxon>Asparagaceae</taxon>
        <taxon>Asparagoideae</taxon>
        <taxon>Asparagus</taxon>
    </lineage>
</organism>
<protein>
    <submittedName>
        <fullName evidence="2">Uncharacterized protein</fullName>
    </submittedName>
</protein>
<feature type="region of interest" description="Disordered" evidence="1">
    <location>
        <begin position="1"/>
        <end position="68"/>
    </location>
</feature>
<keyword evidence="3" id="KW-1185">Reference proteome</keyword>
<dbReference type="Proteomes" id="UP000243459">
    <property type="component" value="Chromosome 5"/>
</dbReference>
<dbReference type="Gramene" id="ONK67437">
    <property type="protein sequence ID" value="ONK67437"/>
    <property type="gene ID" value="A4U43_C05F30"/>
</dbReference>
<name>A0A5P1EQN6_ASPOF</name>
<evidence type="ECO:0000256" key="1">
    <source>
        <dbReference type="SAM" id="MobiDB-lite"/>
    </source>
</evidence>
<feature type="compositionally biased region" description="Polar residues" evidence="1">
    <location>
        <begin position="48"/>
        <end position="61"/>
    </location>
</feature>
<dbReference type="AlphaFoldDB" id="A0A5P1EQN6"/>
<reference evidence="3" key="1">
    <citation type="journal article" date="2017" name="Nat. Commun.">
        <title>The asparagus genome sheds light on the origin and evolution of a young Y chromosome.</title>
        <authorList>
            <person name="Harkess A."/>
            <person name="Zhou J."/>
            <person name="Xu C."/>
            <person name="Bowers J.E."/>
            <person name="Van der Hulst R."/>
            <person name="Ayyampalayam S."/>
            <person name="Mercati F."/>
            <person name="Riccardi P."/>
            <person name="McKain M.R."/>
            <person name="Kakrana A."/>
            <person name="Tang H."/>
            <person name="Ray J."/>
            <person name="Groenendijk J."/>
            <person name="Arikit S."/>
            <person name="Mathioni S.M."/>
            <person name="Nakano M."/>
            <person name="Shan H."/>
            <person name="Telgmann-Rauber A."/>
            <person name="Kanno A."/>
            <person name="Yue Z."/>
            <person name="Chen H."/>
            <person name="Li W."/>
            <person name="Chen Y."/>
            <person name="Xu X."/>
            <person name="Zhang Y."/>
            <person name="Luo S."/>
            <person name="Chen H."/>
            <person name="Gao J."/>
            <person name="Mao Z."/>
            <person name="Pires J.C."/>
            <person name="Luo M."/>
            <person name="Kudrna D."/>
            <person name="Wing R.A."/>
            <person name="Meyers B.C."/>
            <person name="Yi K."/>
            <person name="Kong H."/>
            <person name="Lavrijsen P."/>
            <person name="Sunseri F."/>
            <person name="Falavigna A."/>
            <person name="Ye Y."/>
            <person name="Leebens-Mack J.H."/>
            <person name="Chen G."/>
        </authorList>
    </citation>
    <scope>NUCLEOTIDE SEQUENCE [LARGE SCALE GENOMIC DNA]</scope>
    <source>
        <strain evidence="3">cv. DH0086</strain>
    </source>
</reference>
<proteinExistence type="predicted"/>
<evidence type="ECO:0000313" key="3">
    <source>
        <dbReference type="Proteomes" id="UP000243459"/>
    </source>
</evidence>
<dbReference type="EMBL" id="CM007385">
    <property type="protein sequence ID" value="ONK67437.1"/>
    <property type="molecule type" value="Genomic_DNA"/>
</dbReference>
<feature type="compositionally biased region" description="Polar residues" evidence="1">
    <location>
        <begin position="14"/>
        <end position="36"/>
    </location>
</feature>
<gene>
    <name evidence="2" type="ORF">A4U43_C05F30</name>
</gene>
<evidence type="ECO:0000313" key="2">
    <source>
        <dbReference type="EMBL" id="ONK67437.1"/>
    </source>
</evidence>